<dbReference type="Pfam" id="PF13585">
    <property type="entry name" value="CHU_C"/>
    <property type="match status" value="1"/>
</dbReference>
<dbReference type="AlphaFoldDB" id="A0A953HWB1"/>
<accession>A0A953HWB1</accession>
<keyword evidence="2" id="KW-1185">Reference proteome</keyword>
<dbReference type="SUPFAM" id="SSF101898">
    <property type="entry name" value="NHL repeat"/>
    <property type="match status" value="1"/>
</dbReference>
<name>A0A953HWB1_9BACT</name>
<sequence>MKYYIPFTIGFFLFTFAVAYSQDMYYGVRDRVIYTEDLSECNFQTVASDPGGKSFGKKLGDIAFHPDGRIYAINDSLISSINVHNGESEIVTPLADQNIDIRFGTLLISEEGDVLIAGQKKQILSGWFFDLRELSVLGTIDLNWILESSNIIGNGSLYSELNKKYIGGVSNQELILYNINKQTTEVLEWNNTPEQAIFGAAKSLPPCGEAVLLGFNPVIGVASNYAGLNVETGEFTQYCNVVETNTLAYATPTDFRRSTLRIDLDKDNSSGHITAGYYDTLTTCSKEVPVMDDVELYTCGQEVDSISFRLRYYDIPRLPEERIYSEDFADPEQTSPDRYVWKNIHRADEDKIKEYLRSLRYQADWTDPDEKERVVMTTMHVGEDSTTSWSVYQLETDEVYAGQDTTITYCPEDISLELIDYLSSGVSTDGRIEPELDAGGTVFTPGKDADGDYLYILQNMDCADTAVLTVESLETGLEDIGLDTVTVCSSERVRIGFAPGKYDSIEWWDGSTGDSTWISADDTGHFVIVNQDGCGITVPITVIEQDVQGIAGRDTTIQYCAGGTVIDLTKILGLPDEYSCEIIPALSNGSLIFDPAVDATGTYQLMARIKSCTDTIAIVMEETMTQELVLDPVRLCAGTSQRIGLVQGVYDQVIWWNGDSGDSTTISNMDTGPFTVEAEKDGCTYQGEVDLTIVPEVVVPDYYPEQLTICAGETQMIPVSGLDSVLWENSIYYPGEDIILASERNHCLRGYQGGCFTEMAISVEVMEDPSAGYQKTIDWCSQSASGGLTLKLPEDNANWRFRWADGTDSTSRTICSTGRYPFLIISDSCEYTSFFEVVGDADCDEECIVSIPNAITPNGDGINDNLEVFSECAIKVIEIRIFDKWGGELYRVQGGEVQASVWANLLPGMVMVQVMYEAGQGVVKTEVQGVLVVK</sequence>
<protein>
    <submittedName>
        <fullName evidence="1">Gliding motility-associated C-terminal domain-containing protein</fullName>
    </submittedName>
</protein>
<dbReference type="Proteomes" id="UP000753961">
    <property type="component" value="Unassembled WGS sequence"/>
</dbReference>
<gene>
    <name evidence="1" type="ORF">KUV50_02340</name>
</gene>
<dbReference type="EMBL" id="JAHVHU010000002">
    <property type="protein sequence ID" value="MBY5956957.1"/>
    <property type="molecule type" value="Genomic_DNA"/>
</dbReference>
<proteinExistence type="predicted"/>
<comment type="caution">
    <text evidence="1">The sequence shown here is derived from an EMBL/GenBank/DDBJ whole genome shotgun (WGS) entry which is preliminary data.</text>
</comment>
<evidence type="ECO:0000313" key="1">
    <source>
        <dbReference type="EMBL" id="MBY5956957.1"/>
    </source>
</evidence>
<reference evidence="1" key="1">
    <citation type="submission" date="2021-06" db="EMBL/GenBank/DDBJ databases">
        <title>44 bacteria genomes isolated from Dapeng, Shenzhen.</title>
        <authorList>
            <person name="Zheng W."/>
            <person name="Yu S."/>
            <person name="Huang Y."/>
        </authorList>
    </citation>
    <scope>NUCLEOTIDE SEQUENCE</scope>
    <source>
        <strain evidence="1">DP5N28-2</strain>
    </source>
</reference>
<dbReference type="RefSeq" id="WP_222578471.1">
    <property type="nucleotide sequence ID" value="NZ_JAHVHU010000002.1"/>
</dbReference>
<organism evidence="1 2">
    <name type="scientific">Membranihabitans marinus</name>
    <dbReference type="NCBI Taxonomy" id="1227546"/>
    <lineage>
        <taxon>Bacteria</taxon>
        <taxon>Pseudomonadati</taxon>
        <taxon>Bacteroidota</taxon>
        <taxon>Saprospiria</taxon>
        <taxon>Saprospirales</taxon>
        <taxon>Saprospiraceae</taxon>
        <taxon>Membranihabitans</taxon>
    </lineage>
</organism>
<evidence type="ECO:0000313" key="2">
    <source>
        <dbReference type="Proteomes" id="UP000753961"/>
    </source>
</evidence>